<proteinExistence type="predicted"/>
<sequence length="77" mass="9375">MQNKRKGNQLMKGIFDLTLSFQMEFPVIYDNLSETPLFLDYENKGMSKIEFEEYYKFLKVQLRVFEKQRLPGRNMIR</sequence>
<dbReference type="EMBL" id="JJMP01000001">
    <property type="protein sequence ID" value="RYC53468.1"/>
    <property type="molecule type" value="Genomic_DNA"/>
</dbReference>
<dbReference type="Proteomes" id="UP000290261">
    <property type="component" value="Unassembled WGS sequence"/>
</dbReference>
<evidence type="ECO:0000313" key="1">
    <source>
        <dbReference type="EMBL" id="RYC53468.1"/>
    </source>
</evidence>
<accession>A0A444VRN5</accession>
<dbReference type="AlphaFoldDB" id="A0A444VRN5"/>
<keyword evidence="2" id="KW-1185">Reference proteome</keyword>
<name>A0A444VRN5_9FLAO</name>
<dbReference type="RefSeq" id="WP_129653136.1">
    <property type="nucleotide sequence ID" value="NZ_ML142907.1"/>
</dbReference>
<evidence type="ECO:0000313" key="2">
    <source>
        <dbReference type="Proteomes" id="UP000290261"/>
    </source>
</evidence>
<gene>
    <name evidence="1" type="ORF">DN53_04450</name>
</gene>
<organism evidence="1 2">
    <name type="scientific">Flagellimonas olearia</name>
    <dbReference type="NCBI Taxonomy" id="552546"/>
    <lineage>
        <taxon>Bacteria</taxon>
        <taxon>Pseudomonadati</taxon>
        <taxon>Bacteroidota</taxon>
        <taxon>Flavobacteriia</taxon>
        <taxon>Flavobacteriales</taxon>
        <taxon>Flavobacteriaceae</taxon>
        <taxon>Flagellimonas</taxon>
    </lineage>
</organism>
<comment type="caution">
    <text evidence="1">The sequence shown here is derived from an EMBL/GenBank/DDBJ whole genome shotgun (WGS) entry which is preliminary data.</text>
</comment>
<protein>
    <submittedName>
        <fullName evidence="1">Uncharacterized protein</fullName>
    </submittedName>
</protein>
<reference evidence="1 2" key="1">
    <citation type="submission" date="2014-04" db="EMBL/GenBank/DDBJ databases">
        <title>Whole genome of Muricauda olearia.</title>
        <authorList>
            <person name="Zhang X.-H."/>
            <person name="Tang K."/>
        </authorList>
    </citation>
    <scope>NUCLEOTIDE SEQUENCE [LARGE SCALE GENOMIC DNA]</scope>
    <source>
        <strain evidence="1 2">Th120</strain>
    </source>
</reference>